<proteinExistence type="inferred from homology"/>
<dbReference type="RefSeq" id="WP_099125210.1">
    <property type="nucleotide sequence ID" value="NZ_CAWNRH010000095.1"/>
</dbReference>
<dbReference type="HAMAP" id="MF_01965">
    <property type="entry name" value="NADHX_dehydratase"/>
    <property type="match status" value="1"/>
</dbReference>
<evidence type="ECO:0000256" key="4">
    <source>
        <dbReference type="ARBA" id="ARBA00023027"/>
    </source>
</evidence>
<comment type="cofactor">
    <cofactor evidence="6">
        <name>Mg(2+)</name>
        <dbReference type="ChEBI" id="CHEBI:18420"/>
    </cofactor>
</comment>
<dbReference type="NCBIfam" id="TIGR00196">
    <property type="entry name" value="yjeF_cterm"/>
    <property type="match status" value="1"/>
</dbReference>
<dbReference type="InterPro" id="IPR017953">
    <property type="entry name" value="Carbohydrate_kinase_pred_CS"/>
</dbReference>
<feature type="binding site" evidence="6">
    <location>
        <position position="155"/>
    </location>
    <ligand>
        <name>(6S)-NADPHX</name>
        <dbReference type="ChEBI" id="CHEBI:64076"/>
    </ligand>
</feature>
<evidence type="ECO:0000256" key="1">
    <source>
        <dbReference type="ARBA" id="ARBA00022741"/>
    </source>
</evidence>
<dbReference type="Proteomes" id="UP000222366">
    <property type="component" value="Unassembled WGS sequence"/>
</dbReference>
<feature type="binding site" evidence="6">
    <location>
        <position position="222"/>
    </location>
    <ligand>
        <name>(6S)-NADPHX</name>
        <dbReference type="ChEBI" id="CHEBI:64076"/>
    </ligand>
</feature>
<dbReference type="PANTHER" id="PTHR12592:SF0">
    <property type="entry name" value="ATP-DEPENDENT (S)-NAD(P)H-HYDRATE DEHYDRATASE"/>
    <property type="match status" value="1"/>
</dbReference>
<dbReference type="GO" id="GO:0005524">
    <property type="term" value="F:ATP binding"/>
    <property type="evidence" value="ECO:0007669"/>
    <property type="project" value="UniProtKB-KW"/>
</dbReference>
<name>A0A2D0KNH7_9GAMM</name>
<dbReference type="EC" id="4.2.1.136" evidence="6"/>
<dbReference type="PANTHER" id="PTHR12592">
    <property type="entry name" value="ATP-DEPENDENT (S)-NAD(P)H-HYDRATE DEHYDRATASE FAMILY MEMBER"/>
    <property type="match status" value="1"/>
</dbReference>
<keyword evidence="3 6" id="KW-0521">NADP</keyword>
<evidence type="ECO:0000256" key="3">
    <source>
        <dbReference type="ARBA" id="ARBA00022857"/>
    </source>
</evidence>
<evidence type="ECO:0000256" key="6">
    <source>
        <dbReference type="HAMAP-Rule" id="MF_01965"/>
    </source>
</evidence>
<comment type="caution">
    <text evidence="8">The sequence shown here is derived from an EMBL/GenBank/DDBJ whole genome shotgun (WGS) entry which is preliminary data.</text>
</comment>
<dbReference type="PROSITE" id="PS01050">
    <property type="entry name" value="YJEF_C_2"/>
    <property type="match status" value="1"/>
</dbReference>
<dbReference type="Gene3D" id="3.40.1190.20">
    <property type="match status" value="1"/>
</dbReference>
<comment type="function">
    <text evidence="6">Catalyzes the dehydration of the S-form of NAD(P)HX at the expense of ADP, which is converted to AMP. Together with NAD(P)HX epimerase, which catalyzes the epimerization of the S- and R-forms, the enzyme allows the repair of both epimers of NAD(P)HX, a damaged form of NAD(P)H that is a result of enzymatic or heat-dependent hydration.</text>
</comment>
<feature type="binding site" evidence="6">
    <location>
        <position position="45"/>
    </location>
    <ligand>
        <name>(6S)-NADPHX</name>
        <dbReference type="ChEBI" id="CHEBI:64076"/>
    </ligand>
</feature>
<organism evidence="8 9">
    <name type="scientific">Xenorhabdus stockiae</name>
    <dbReference type="NCBI Taxonomy" id="351614"/>
    <lineage>
        <taxon>Bacteria</taxon>
        <taxon>Pseudomonadati</taxon>
        <taxon>Pseudomonadota</taxon>
        <taxon>Gammaproteobacteria</taxon>
        <taxon>Enterobacterales</taxon>
        <taxon>Morganellaceae</taxon>
        <taxon>Xenorhabdus</taxon>
    </lineage>
</organism>
<feature type="binding site" evidence="6">
    <location>
        <begin position="192"/>
        <end position="196"/>
    </location>
    <ligand>
        <name>AMP</name>
        <dbReference type="ChEBI" id="CHEBI:456215"/>
    </ligand>
</feature>
<comment type="subunit">
    <text evidence="6">Homotetramer.</text>
</comment>
<protein>
    <recommendedName>
        <fullName evidence="6">ADP-dependent (S)-NAD(P)H-hydrate dehydratase</fullName>
        <ecNumber evidence="6">4.2.1.136</ecNumber>
    </recommendedName>
    <alternativeName>
        <fullName evidence="6">ADP-dependent NAD(P)HX dehydratase</fullName>
    </alternativeName>
</protein>
<dbReference type="GO" id="GO:0046496">
    <property type="term" value="P:nicotinamide nucleotide metabolic process"/>
    <property type="evidence" value="ECO:0007669"/>
    <property type="project" value="UniProtKB-UniRule"/>
</dbReference>
<keyword evidence="2 6" id="KW-0067">ATP-binding</keyword>
<dbReference type="AlphaFoldDB" id="A0A2D0KNH7"/>
<evidence type="ECO:0000256" key="2">
    <source>
        <dbReference type="ARBA" id="ARBA00022840"/>
    </source>
</evidence>
<keyword evidence="9" id="KW-1185">Reference proteome</keyword>
<keyword evidence="1 6" id="KW-0547">Nucleotide-binding</keyword>
<evidence type="ECO:0000256" key="5">
    <source>
        <dbReference type="ARBA" id="ARBA00023239"/>
    </source>
</evidence>
<dbReference type="SUPFAM" id="SSF53613">
    <property type="entry name" value="Ribokinase-like"/>
    <property type="match status" value="1"/>
</dbReference>
<dbReference type="CDD" id="cd01171">
    <property type="entry name" value="YXKO-related"/>
    <property type="match status" value="1"/>
</dbReference>
<evidence type="ECO:0000259" key="7">
    <source>
        <dbReference type="PROSITE" id="PS51383"/>
    </source>
</evidence>
<dbReference type="Pfam" id="PF01256">
    <property type="entry name" value="Carb_kinase"/>
    <property type="match status" value="1"/>
</dbReference>
<dbReference type="PROSITE" id="PS51383">
    <property type="entry name" value="YJEF_C_3"/>
    <property type="match status" value="1"/>
</dbReference>
<dbReference type="GO" id="GO:0052855">
    <property type="term" value="F:ADP-dependent NAD(P)H-hydrate dehydratase activity"/>
    <property type="evidence" value="ECO:0007669"/>
    <property type="project" value="UniProtKB-UniRule"/>
</dbReference>
<comment type="catalytic activity">
    <reaction evidence="6">
        <text>(6S)-NADPHX + ADP = AMP + phosphate + NADPH + H(+)</text>
        <dbReference type="Rhea" id="RHEA:32235"/>
        <dbReference type="ChEBI" id="CHEBI:15378"/>
        <dbReference type="ChEBI" id="CHEBI:43474"/>
        <dbReference type="ChEBI" id="CHEBI:57783"/>
        <dbReference type="ChEBI" id="CHEBI:64076"/>
        <dbReference type="ChEBI" id="CHEBI:456215"/>
        <dbReference type="ChEBI" id="CHEBI:456216"/>
        <dbReference type="EC" id="4.2.1.136"/>
    </reaction>
</comment>
<dbReference type="GO" id="GO:0052856">
    <property type="term" value="F:NAD(P)HX epimerase activity"/>
    <property type="evidence" value="ECO:0007669"/>
    <property type="project" value="TreeGrafter"/>
</dbReference>
<feature type="domain" description="YjeF C-terminal" evidence="7">
    <location>
        <begin position="10"/>
        <end position="282"/>
    </location>
</feature>
<sequence length="285" mass="30232">MITQDEKKQVSGWFPTLILPRPEDSHKGTFGTLNIIGGAETMGGACVLAGTAALKSGCGKVIIGFNQEPLAVQLIDTVPELILNKASQLFEGELPSAWVIGCGLGTSAEAVRFIQKMINYIHHGEKVLVDADGLNILAKFPSKIALSDKTVITPHAKEASRLLQTDSQSIQSDRLGSALALSARYDCWVVLKGHRTVIAAPNGRTWVNETGNSGLATAGSGDVLSGIIGSLLAQSIPFEEAVRAGVWLHGKAADMLVADGIGPIGLTAHEIIDYVRKIRNQIISY</sequence>
<dbReference type="InterPro" id="IPR029056">
    <property type="entry name" value="Ribokinase-like"/>
</dbReference>
<dbReference type="GO" id="GO:0110051">
    <property type="term" value="P:metabolite repair"/>
    <property type="evidence" value="ECO:0007669"/>
    <property type="project" value="TreeGrafter"/>
</dbReference>
<feature type="binding site" evidence="6">
    <location>
        <position position="103"/>
    </location>
    <ligand>
        <name>(6S)-NADPHX</name>
        <dbReference type="ChEBI" id="CHEBI:64076"/>
    </ligand>
</feature>
<dbReference type="InterPro" id="IPR000631">
    <property type="entry name" value="CARKD"/>
</dbReference>
<keyword evidence="5 6" id="KW-0456">Lyase</keyword>
<dbReference type="EMBL" id="NJAJ01000021">
    <property type="protein sequence ID" value="PHM64989.1"/>
    <property type="molecule type" value="Genomic_DNA"/>
</dbReference>
<keyword evidence="4 6" id="KW-0520">NAD</keyword>
<comment type="similarity">
    <text evidence="6">Belongs to the NnrD/CARKD family.</text>
</comment>
<comment type="catalytic activity">
    <reaction evidence="6">
        <text>(6S)-NADHX + ADP = AMP + phosphate + NADH + H(+)</text>
        <dbReference type="Rhea" id="RHEA:32223"/>
        <dbReference type="ChEBI" id="CHEBI:15378"/>
        <dbReference type="ChEBI" id="CHEBI:43474"/>
        <dbReference type="ChEBI" id="CHEBI:57945"/>
        <dbReference type="ChEBI" id="CHEBI:64074"/>
        <dbReference type="ChEBI" id="CHEBI:456215"/>
        <dbReference type="ChEBI" id="CHEBI:456216"/>
        <dbReference type="EC" id="4.2.1.136"/>
    </reaction>
</comment>
<reference evidence="8 9" key="1">
    <citation type="journal article" date="2017" name="Nat. Microbiol.">
        <title>Natural product diversity associated with the nematode symbionts Photorhabdus and Xenorhabdus.</title>
        <authorList>
            <person name="Tobias N.J."/>
            <person name="Wolff H."/>
            <person name="Djahanschiri B."/>
            <person name="Grundmann F."/>
            <person name="Kronenwerth M."/>
            <person name="Shi Y.M."/>
            <person name="Simonyi S."/>
            <person name="Grun P."/>
            <person name="Shapiro-Ilan D."/>
            <person name="Pidot S.J."/>
            <person name="Stinear T.P."/>
            <person name="Ebersberger I."/>
            <person name="Bode H.B."/>
        </authorList>
    </citation>
    <scope>NUCLEOTIDE SEQUENCE [LARGE SCALE GENOMIC DNA]</scope>
    <source>
        <strain evidence="8 9">DSM 17904</strain>
    </source>
</reference>
<evidence type="ECO:0000313" key="8">
    <source>
        <dbReference type="EMBL" id="PHM64989.1"/>
    </source>
</evidence>
<accession>A0A2D0KNH7</accession>
<gene>
    <name evidence="8" type="primary">nnr</name>
    <name evidence="6" type="synonym">nnrD</name>
    <name evidence="8" type="ORF">Xsto_02451</name>
</gene>
<evidence type="ECO:0000313" key="9">
    <source>
        <dbReference type="Proteomes" id="UP000222366"/>
    </source>
</evidence>
<feature type="binding site" evidence="6">
    <location>
        <position position="221"/>
    </location>
    <ligand>
        <name>AMP</name>
        <dbReference type="ChEBI" id="CHEBI:456215"/>
    </ligand>
</feature>